<dbReference type="GO" id="GO:0019752">
    <property type="term" value="P:carboxylic acid metabolic process"/>
    <property type="evidence" value="ECO:0007669"/>
    <property type="project" value="InterPro"/>
</dbReference>
<feature type="modified residue" description="N6-(pyridoxal phosphate)lysine" evidence="16">
    <location>
        <position position="382"/>
    </location>
</feature>
<dbReference type="GO" id="GO:0005789">
    <property type="term" value="C:endoplasmic reticulum membrane"/>
    <property type="evidence" value="ECO:0007669"/>
    <property type="project" value="UniProtKB-SubCell"/>
</dbReference>
<keyword evidence="6" id="KW-0256">Endoplasmic reticulum</keyword>
<dbReference type="InterPro" id="IPR002129">
    <property type="entry name" value="PyrdxlP-dep_de-COase"/>
</dbReference>
<dbReference type="PANTHER" id="PTHR42735:SF6">
    <property type="entry name" value="SPHINGOSINE-1-PHOSPHATE LYASE 1"/>
    <property type="match status" value="1"/>
</dbReference>
<dbReference type="GO" id="GO:0030170">
    <property type="term" value="F:pyridoxal phosphate binding"/>
    <property type="evidence" value="ECO:0007669"/>
    <property type="project" value="InterPro"/>
</dbReference>
<dbReference type="GeneID" id="136810717"/>
<dbReference type="Gene3D" id="6.10.140.2150">
    <property type="match status" value="1"/>
</dbReference>
<proteinExistence type="inferred from homology"/>
<dbReference type="RefSeq" id="XP_066923410.1">
    <property type="nucleotide sequence ID" value="XM_067067309.1"/>
</dbReference>
<evidence type="ECO:0000256" key="12">
    <source>
        <dbReference type="ARBA" id="ARBA00023239"/>
    </source>
</evidence>
<evidence type="ECO:0000256" key="15">
    <source>
        <dbReference type="ARBA" id="ARBA00042568"/>
    </source>
</evidence>
<dbReference type="Pfam" id="PF00282">
    <property type="entry name" value="Pyridoxal_deC"/>
    <property type="match status" value="1"/>
</dbReference>
<protein>
    <recommendedName>
        <fullName evidence="14">sphinganine-1-phosphate aldolase</fullName>
        <ecNumber evidence="14">4.1.2.27</ecNumber>
    </recommendedName>
    <alternativeName>
        <fullName evidence="15">Sphingosine-1-phosphate aldolase</fullName>
    </alternativeName>
</protein>
<evidence type="ECO:0000256" key="17">
    <source>
        <dbReference type="RuleBase" id="RU000382"/>
    </source>
</evidence>
<dbReference type="AlphaFoldDB" id="A0A7M5UUW1"/>
<evidence type="ECO:0000256" key="13">
    <source>
        <dbReference type="ARBA" id="ARBA00038302"/>
    </source>
</evidence>
<dbReference type="FunFam" id="6.10.140.2150:FF:000001">
    <property type="entry name" value="Sphingosine-1-phosphate lyase 1"/>
    <property type="match status" value="1"/>
</dbReference>
<comment type="subcellular location">
    <subcellularLocation>
        <location evidence="2">Endoplasmic reticulum membrane</location>
        <topology evidence="2">Single-pass membrane protein</topology>
    </subcellularLocation>
</comment>
<keyword evidence="5" id="KW-0812">Transmembrane</keyword>
<evidence type="ECO:0000256" key="7">
    <source>
        <dbReference type="ARBA" id="ARBA00022898"/>
    </source>
</evidence>
<evidence type="ECO:0000256" key="2">
    <source>
        <dbReference type="ARBA" id="ARBA00004389"/>
    </source>
</evidence>
<keyword evidence="7 16" id="KW-0663">Pyridoxal phosphate</keyword>
<keyword evidence="8" id="KW-0746">Sphingolipid metabolism</keyword>
<organism evidence="18 19">
    <name type="scientific">Clytia hemisphaerica</name>
    <dbReference type="NCBI Taxonomy" id="252671"/>
    <lineage>
        <taxon>Eukaryota</taxon>
        <taxon>Metazoa</taxon>
        <taxon>Cnidaria</taxon>
        <taxon>Hydrozoa</taxon>
        <taxon>Hydroidolina</taxon>
        <taxon>Leptothecata</taxon>
        <taxon>Obeliida</taxon>
        <taxon>Clytiidae</taxon>
        <taxon>Clytia</taxon>
    </lineage>
</organism>
<dbReference type="FunFam" id="3.40.640.10:FF:000020">
    <property type="entry name" value="sphingosine-1-phosphate lyase 1"/>
    <property type="match status" value="1"/>
</dbReference>
<evidence type="ECO:0000256" key="1">
    <source>
        <dbReference type="ARBA" id="ARBA00001933"/>
    </source>
</evidence>
<evidence type="ECO:0000256" key="3">
    <source>
        <dbReference type="ARBA" id="ARBA00004760"/>
    </source>
</evidence>
<keyword evidence="12 17" id="KW-0456">Lyase</keyword>
<evidence type="ECO:0000256" key="9">
    <source>
        <dbReference type="ARBA" id="ARBA00022989"/>
    </source>
</evidence>
<dbReference type="EnsemblMetazoa" id="CLYHEMT003012.1">
    <property type="protein sequence ID" value="CLYHEMP003012.1"/>
    <property type="gene ID" value="CLYHEMG003012"/>
</dbReference>
<dbReference type="OrthoDB" id="10254570at2759"/>
<keyword evidence="9" id="KW-1133">Transmembrane helix</keyword>
<evidence type="ECO:0000256" key="10">
    <source>
        <dbReference type="ARBA" id="ARBA00023098"/>
    </source>
</evidence>
<keyword evidence="10" id="KW-0443">Lipid metabolism</keyword>
<dbReference type="InterPro" id="IPR015421">
    <property type="entry name" value="PyrdxlP-dep_Trfase_major"/>
</dbReference>
<dbReference type="SUPFAM" id="SSF53383">
    <property type="entry name" value="PLP-dependent transferases"/>
    <property type="match status" value="1"/>
</dbReference>
<keyword evidence="11" id="KW-0472">Membrane</keyword>
<evidence type="ECO:0000256" key="5">
    <source>
        <dbReference type="ARBA" id="ARBA00022692"/>
    </source>
</evidence>
<evidence type="ECO:0000256" key="16">
    <source>
        <dbReference type="PIRSR" id="PIRSR602129-50"/>
    </source>
</evidence>
<comment type="cofactor">
    <cofactor evidence="1 16 17">
        <name>pyridoxal 5'-phosphate</name>
        <dbReference type="ChEBI" id="CHEBI:597326"/>
    </cofactor>
</comment>
<keyword evidence="19" id="KW-1185">Reference proteome</keyword>
<evidence type="ECO:0000313" key="18">
    <source>
        <dbReference type="EnsemblMetazoa" id="CLYHEMP003012.1"/>
    </source>
</evidence>
<reference evidence="18" key="1">
    <citation type="submission" date="2021-01" db="UniProtKB">
        <authorList>
            <consortium name="EnsemblMetazoa"/>
        </authorList>
    </citation>
    <scope>IDENTIFICATION</scope>
</reference>
<evidence type="ECO:0000256" key="8">
    <source>
        <dbReference type="ARBA" id="ARBA00022919"/>
    </source>
</evidence>
<dbReference type="Proteomes" id="UP000594262">
    <property type="component" value="Unplaced"/>
</dbReference>
<evidence type="ECO:0000256" key="11">
    <source>
        <dbReference type="ARBA" id="ARBA00023136"/>
    </source>
</evidence>
<name>A0A7M5UUW1_9CNID</name>
<dbReference type="GO" id="GO:0008117">
    <property type="term" value="F:sphinganine-1-phosphate aldolase activity"/>
    <property type="evidence" value="ECO:0007669"/>
    <property type="project" value="UniProtKB-EC"/>
</dbReference>
<comment type="similarity">
    <text evidence="13">Belongs to the group II decarboxylase family. Sphingosine-1-phosphate lyase subfamily.</text>
</comment>
<comment type="pathway">
    <text evidence="4">Sphingolipid metabolism.</text>
</comment>
<evidence type="ECO:0000256" key="14">
    <source>
        <dbReference type="ARBA" id="ARBA00038965"/>
    </source>
</evidence>
<sequence>MIQETLDFLYFQWIPIWEIFLATVEPHLPEHLHWNEICWSFVFYMNELRLWIHRKTNGLENWEIVTNTMLYCFYAFLAFEVLRRIIPVVFFNDDGFFNMLKKKAFKVARRLPIVGPKIQEAIDDAMKQLEETAFSVGGNEYIKKLPYNGMNKEEVLKEIDTYQNIGGCSWQDGYVSGAIYSDGELTELMTDVYSRYCWSNPLHADVFPDVRKMEAECVRMVINMFNGDENCCGLMTSGGSESIMMAVKCYRELARERGIEKPEIVAPYSVHPAFDKGCHYFGIKLTHVPVDKKTGKANTKAMERAISKRTILIVGSVPSYPHGCIDDLVELSRIALKKNVYLHADACLGGFIVAFMNKAGYDLPPFDFRLPGITSISCDTHKYGYTPKGSSVVMYRSKDIRKHQYYTQPNWSGGVYAAASFPGSRPGNTIATTWATMMHLGEKGYVERTKLIIKTANDIGKRVSKIPGLYLLANVDVCIVAFASNDFDIFLMSDDLAKKGWHLNPLQFPSGLHIAVTLNHTKPGVADRFVNDIKGVAQRLMKNPGIKAEGKGAIYGLSQQIPDRSIITDITTGFLDTYYSVTAGLKKME</sequence>
<dbReference type="EC" id="4.1.2.27" evidence="14"/>
<evidence type="ECO:0000313" key="19">
    <source>
        <dbReference type="Proteomes" id="UP000594262"/>
    </source>
</evidence>
<comment type="pathway">
    <text evidence="3">Lipid metabolism; sphingolipid metabolism.</text>
</comment>
<dbReference type="InterPro" id="IPR050477">
    <property type="entry name" value="GrpII_AminoAcid_Decarb"/>
</dbReference>
<dbReference type="InterPro" id="IPR015424">
    <property type="entry name" value="PyrdxlP-dep_Trfase"/>
</dbReference>
<dbReference type="GO" id="GO:0030149">
    <property type="term" value="P:sphingolipid catabolic process"/>
    <property type="evidence" value="ECO:0007669"/>
    <property type="project" value="TreeGrafter"/>
</dbReference>
<evidence type="ECO:0000256" key="6">
    <source>
        <dbReference type="ARBA" id="ARBA00022824"/>
    </source>
</evidence>
<accession>A0A7M5UUW1</accession>
<dbReference type="PANTHER" id="PTHR42735">
    <property type="match status" value="1"/>
</dbReference>
<dbReference type="InterPro" id="IPR015422">
    <property type="entry name" value="PyrdxlP-dep_Trfase_small"/>
</dbReference>
<evidence type="ECO:0000256" key="4">
    <source>
        <dbReference type="ARBA" id="ARBA00004991"/>
    </source>
</evidence>
<dbReference type="Gene3D" id="3.40.640.10">
    <property type="entry name" value="Type I PLP-dependent aspartate aminotransferase-like (Major domain)"/>
    <property type="match status" value="1"/>
</dbReference>
<dbReference type="Gene3D" id="3.90.1150.10">
    <property type="entry name" value="Aspartate Aminotransferase, domain 1"/>
    <property type="match status" value="1"/>
</dbReference>